<protein>
    <submittedName>
        <fullName evidence="4">Leucine-rich repeat neuronal protein 2</fullName>
    </submittedName>
</protein>
<keyword evidence="3" id="KW-0812">Transmembrane</keyword>
<dbReference type="OrthoDB" id="1600340at2759"/>
<dbReference type="InterPro" id="IPR003591">
    <property type="entry name" value="Leu-rich_rpt_typical-subtyp"/>
</dbReference>
<evidence type="ECO:0000256" key="1">
    <source>
        <dbReference type="ARBA" id="ARBA00022614"/>
    </source>
</evidence>
<dbReference type="EMBL" id="KQ414705">
    <property type="protein sequence ID" value="KOC63228.1"/>
    <property type="molecule type" value="Genomic_DNA"/>
</dbReference>
<evidence type="ECO:0000256" key="3">
    <source>
        <dbReference type="SAM" id="Phobius"/>
    </source>
</evidence>
<keyword evidence="1" id="KW-0433">Leucine-rich repeat</keyword>
<keyword evidence="2" id="KW-0677">Repeat</keyword>
<dbReference type="STRING" id="597456.A0A0L7QX79"/>
<dbReference type="PANTHER" id="PTHR45712">
    <property type="entry name" value="AGAP008170-PA"/>
    <property type="match status" value="1"/>
</dbReference>
<dbReference type="Pfam" id="PF13855">
    <property type="entry name" value="LRR_8"/>
    <property type="match status" value="2"/>
</dbReference>
<gene>
    <name evidence="4" type="ORF">WH47_02737</name>
</gene>
<dbReference type="PRINTS" id="PR00019">
    <property type="entry name" value="LEURICHRPT"/>
</dbReference>
<keyword evidence="3" id="KW-1133">Transmembrane helix</keyword>
<dbReference type="Proteomes" id="UP000053825">
    <property type="component" value="Unassembled WGS sequence"/>
</dbReference>
<dbReference type="SMART" id="SM00365">
    <property type="entry name" value="LRR_SD22"/>
    <property type="match status" value="3"/>
</dbReference>
<dbReference type="SMART" id="SM00369">
    <property type="entry name" value="LRR_TYP"/>
    <property type="match status" value="8"/>
</dbReference>
<evidence type="ECO:0000313" key="4">
    <source>
        <dbReference type="EMBL" id="KOC63228.1"/>
    </source>
</evidence>
<dbReference type="PANTHER" id="PTHR45712:SF22">
    <property type="entry name" value="INSULIN-LIKE GROWTH FACTOR-BINDING PROTEIN COMPLEX ACID LABILE SUBUNIT"/>
    <property type="match status" value="1"/>
</dbReference>
<dbReference type="SMART" id="SM00364">
    <property type="entry name" value="LRR_BAC"/>
    <property type="match status" value="6"/>
</dbReference>
<dbReference type="InterPro" id="IPR050333">
    <property type="entry name" value="SLRP"/>
</dbReference>
<reference evidence="4 5" key="1">
    <citation type="submission" date="2015-07" db="EMBL/GenBank/DDBJ databases">
        <title>The genome of Habropoda laboriosa.</title>
        <authorList>
            <person name="Pan H."/>
            <person name="Kapheim K."/>
        </authorList>
    </citation>
    <scope>NUCLEOTIDE SEQUENCE [LARGE SCALE GENOMIC DNA]</scope>
    <source>
        <strain evidence="4">0110345459</strain>
    </source>
</reference>
<dbReference type="PROSITE" id="PS51450">
    <property type="entry name" value="LRR"/>
    <property type="match status" value="3"/>
</dbReference>
<dbReference type="Pfam" id="PF00560">
    <property type="entry name" value="LRR_1"/>
    <property type="match status" value="1"/>
</dbReference>
<evidence type="ECO:0000256" key="2">
    <source>
        <dbReference type="ARBA" id="ARBA00022737"/>
    </source>
</evidence>
<dbReference type="AlphaFoldDB" id="A0A0L7QX79"/>
<dbReference type="InterPro" id="IPR001611">
    <property type="entry name" value="Leu-rich_rpt"/>
</dbReference>
<dbReference type="SUPFAM" id="SSF52058">
    <property type="entry name" value="L domain-like"/>
    <property type="match status" value="1"/>
</dbReference>
<dbReference type="InterPro" id="IPR032675">
    <property type="entry name" value="LRR_dom_sf"/>
</dbReference>
<organism evidence="4 5">
    <name type="scientific">Habropoda laboriosa</name>
    <dbReference type="NCBI Taxonomy" id="597456"/>
    <lineage>
        <taxon>Eukaryota</taxon>
        <taxon>Metazoa</taxon>
        <taxon>Ecdysozoa</taxon>
        <taxon>Arthropoda</taxon>
        <taxon>Hexapoda</taxon>
        <taxon>Insecta</taxon>
        <taxon>Pterygota</taxon>
        <taxon>Neoptera</taxon>
        <taxon>Endopterygota</taxon>
        <taxon>Hymenoptera</taxon>
        <taxon>Apocrita</taxon>
        <taxon>Aculeata</taxon>
        <taxon>Apoidea</taxon>
        <taxon>Anthophila</taxon>
        <taxon>Apidae</taxon>
        <taxon>Habropoda</taxon>
    </lineage>
</organism>
<keyword evidence="3" id="KW-0472">Membrane</keyword>
<proteinExistence type="predicted"/>
<feature type="transmembrane region" description="Helical" evidence="3">
    <location>
        <begin position="415"/>
        <end position="436"/>
    </location>
</feature>
<dbReference type="Gene3D" id="3.80.10.10">
    <property type="entry name" value="Ribonuclease Inhibitor"/>
    <property type="match status" value="3"/>
</dbReference>
<accession>A0A0L7QX79</accession>
<keyword evidence="5" id="KW-1185">Reference proteome</keyword>
<evidence type="ECO:0000313" key="5">
    <source>
        <dbReference type="Proteomes" id="UP000053825"/>
    </source>
</evidence>
<sequence length="452" mass="51724">MGTIYTTIFIDLNNLEDLNLSKNVLRTFDDSLLEVLPTLLTLNLSYNHIDSVEHRMNKTTTQISTLDLSHNNISNLPKGFSESLSKLQYLDLSFNKILSLENCNLTYLSSLKEIYINNNFLTTLNIQMLSKSLSELYFGYNQITEIPYDLSHIKVLNIEYNKISEIHENLTTNNLQRLNVSGNMLSTFPSILFENLEILDISDNNFTHIPKAICIKNFPLLIQLNVSKNPIQNLTLYSDLQLKSFVANNMSMLQTVDKDTLTNLRAPTKDCINLTISNNNMLSFIHEDALEHMNLCSLDLSNNRLPYVAQHLIAHNDISTTFNINLQGNPFKCNCSLQWMLSDLMPKLYSLQPNLLNNLRCAWPPQISNMRMVHWYGWEDQIFCINASNFNENLTMNVAGILNNKVVTFDSSPGLLIAVGVAMTALVILVIIGIIWTQRISMRKRRINRNFM</sequence>
<name>A0A0L7QX79_9HYME</name>